<dbReference type="Pfam" id="PF12836">
    <property type="entry name" value="HHH_3"/>
    <property type="match status" value="1"/>
</dbReference>
<gene>
    <name evidence="3" type="ORF">F0185_22340</name>
</gene>
<dbReference type="RefSeq" id="WP_167228266.1">
    <property type="nucleotide sequence ID" value="NZ_VUYU01000017.1"/>
</dbReference>
<protein>
    <submittedName>
        <fullName evidence="3">Helix-hairpin-helix domain-containing protein</fullName>
    </submittedName>
</protein>
<name>A0ABX0LN92_9BURK</name>
<organism evidence="3 4">
    <name type="scientific">Massilia rubra</name>
    <dbReference type="NCBI Taxonomy" id="2607910"/>
    <lineage>
        <taxon>Bacteria</taxon>
        <taxon>Pseudomonadati</taxon>
        <taxon>Pseudomonadota</taxon>
        <taxon>Betaproteobacteria</taxon>
        <taxon>Burkholderiales</taxon>
        <taxon>Oxalobacteraceae</taxon>
        <taxon>Telluria group</taxon>
        <taxon>Massilia</taxon>
    </lineage>
</organism>
<dbReference type="EMBL" id="VUYU01000017">
    <property type="protein sequence ID" value="NHZ36313.1"/>
    <property type="molecule type" value="Genomic_DNA"/>
</dbReference>
<comment type="caution">
    <text evidence="3">The sequence shown here is derived from an EMBL/GenBank/DDBJ whole genome shotgun (WGS) entry which is preliminary data.</text>
</comment>
<accession>A0ABX0LN92</accession>
<feature type="chain" id="PRO_5045539044" evidence="2">
    <location>
        <begin position="22"/>
        <end position="122"/>
    </location>
</feature>
<evidence type="ECO:0000256" key="2">
    <source>
        <dbReference type="SAM" id="SignalP"/>
    </source>
</evidence>
<feature type="region of interest" description="Disordered" evidence="1">
    <location>
        <begin position="94"/>
        <end position="122"/>
    </location>
</feature>
<sequence length="122" mass="12334">MIRQLMLAVATLVAAMSMAFAQVDVNKADAAALDSVKGIGPSTSKLILEERTKGGEFKDWADFSKRVKGVGDKRAVKLSQAGLQVAGKPFDGAGAAPATAGKSAPAAKPATAAKPAPAPAKM</sequence>
<dbReference type="SUPFAM" id="SSF47781">
    <property type="entry name" value="RuvA domain 2-like"/>
    <property type="match status" value="1"/>
</dbReference>
<dbReference type="PANTHER" id="PTHR21180:SF32">
    <property type="entry name" value="ENDONUCLEASE_EXONUCLEASE_PHOSPHATASE FAMILY DOMAIN-CONTAINING PROTEIN 1"/>
    <property type="match status" value="1"/>
</dbReference>
<proteinExistence type="predicted"/>
<evidence type="ECO:0000313" key="4">
    <source>
        <dbReference type="Proteomes" id="UP000785613"/>
    </source>
</evidence>
<dbReference type="InterPro" id="IPR051675">
    <property type="entry name" value="Endo/Exo/Phosphatase_dom_1"/>
</dbReference>
<evidence type="ECO:0000313" key="3">
    <source>
        <dbReference type="EMBL" id="NHZ36313.1"/>
    </source>
</evidence>
<dbReference type="PANTHER" id="PTHR21180">
    <property type="entry name" value="ENDONUCLEASE/EXONUCLEASE/PHOSPHATASE FAMILY DOMAIN-CONTAINING PROTEIN 1"/>
    <property type="match status" value="1"/>
</dbReference>
<reference evidence="3 4" key="1">
    <citation type="submission" date="2019-09" db="EMBL/GenBank/DDBJ databases">
        <title>Taxonomy of Antarctic Massilia spp.: description of Massilia rubra sp. nov., Massilia aquatica sp. nov., Massilia mucilaginosa sp. nov., Massilia frigida sp. nov. isolated from streams, lakes and regoliths.</title>
        <authorList>
            <person name="Holochova P."/>
            <person name="Sedlacek I."/>
            <person name="Kralova S."/>
            <person name="Maslanova I."/>
            <person name="Busse H.-J."/>
            <person name="Stankova E."/>
            <person name="Vrbovska V."/>
            <person name="Kovarovic V."/>
            <person name="Bartak M."/>
            <person name="Svec P."/>
            <person name="Pantucek R."/>
        </authorList>
    </citation>
    <scope>NUCLEOTIDE SEQUENCE [LARGE SCALE GENOMIC DNA]</scope>
    <source>
        <strain evidence="3 4">CCM 8692</strain>
    </source>
</reference>
<dbReference type="InterPro" id="IPR010994">
    <property type="entry name" value="RuvA_2-like"/>
</dbReference>
<keyword evidence="2" id="KW-0732">Signal</keyword>
<dbReference type="Gene3D" id="1.10.150.320">
    <property type="entry name" value="Photosystem II 12 kDa extrinsic protein"/>
    <property type="match status" value="1"/>
</dbReference>
<dbReference type="Proteomes" id="UP000785613">
    <property type="component" value="Unassembled WGS sequence"/>
</dbReference>
<evidence type="ECO:0000256" key="1">
    <source>
        <dbReference type="SAM" id="MobiDB-lite"/>
    </source>
</evidence>
<feature type="signal peptide" evidence="2">
    <location>
        <begin position="1"/>
        <end position="21"/>
    </location>
</feature>
<keyword evidence="4" id="KW-1185">Reference proteome</keyword>